<evidence type="ECO:0000259" key="4">
    <source>
        <dbReference type="PROSITE" id="PS50851"/>
    </source>
</evidence>
<dbReference type="GO" id="GO:0006935">
    <property type="term" value="P:chemotaxis"/>
    <property type="evidence" value="ECO:0007669"/>
    <property type="project" value="InterPro"/>
</dbReference>
<dbReference type="Pfam" id="PF01584">
    <property type="entry name" value="CheW"/>
    <property type="match status" value="3"/>
</dbReference>
<dbReference type="RefSeq" id="WP_420244092.1">
    <property type="nucleotide sequence ID" value="NZ_BOPV01000001.1"/>
</dbReference>
<dbReference type="Proteomes" id="UP000681075">
    <property type="component" value="Unassembled WGS sequence"/>
</dbReference>
<dbReference type="PROSITE" id="PS50851">
    <property type="entry name" value="CHEW"/>
    <property type="match status" value="3"/>
</dbReference>
<dbReference type="SMART" id="SM00260">
    <property type="entry name" value="CheW"/>
    <property type="match status" value="3"/>
</dbReference>
<dbReference type="Gene3D" id="2.30.30.40">
    <property type="entry name" value="SH3 Domains"/>
    <property type="match status" value="3"/>
</dbReference>
<evidence type="ECO:0000313" key="5">
    <source>
        <dbReference type="EMBL" id="GIL40865.1"/>
    </source>
</evidence>
<evidence type="ECO:0000256" key="2">
    <source>
        <dbReference type="ARBA" id="ARBA00021483"/>
    </source>
</evidence>
<gene>
    <name evidence="5" type="ORF">TMPK1_31020</name>
</gene>
<comment type="subcellular location">
    <subcellularLocation>
        <location evidence="1">Cytoplasm</location>
    </subcellularLocation>
</comment>
<evidence type="ECO:0000256" key="3">
    <source>
        <dbReference type="ARBA" id="ARBA00022490"/>
    </source>
</evidence>
<organism evidence="5 6">
    <name type="scientific">Roseiterribacter gracilis</name>
    <dbReference type="NCBI Taxonomy" id="2812848"/>
    <lineage>
        <taxon>Bacteria</taxon>
        <taxon>Pseudomonadati</taxon>
        <taxon>Pseudomonadota</taxon>
        <taxon>Alphaproteobacteria</taxon>
        <taxon>Rhodospirillales</taxon>
        <taxon>Roseiterribacteraceae</taxon>
        <taxon>Roseiterribacter</taxon>
    </lineage>
</organism>
<proteinExistence type="predicted"/>
<dbReference type="SUPFAM" id="SSF50341">
    <property type="entry name" value="CheW-like"/>
    <property type="match status" value="3"/>
</dbReference>
<dbReference type="InterPro" id="IPR036061">
    <property type="entry name" value="CheW-like_dom_sf"/>
</dbReference>
<dbReference type="GO" id="GO:0007165">
    <property type="term" value="P:signal transduction"/>
    <property type="evidence" value="ECO:0007669"/>
    <property type="project" value="InterPro"/>
</dbReference>
<dbReference type="Gene3D" id="2.40.50.180">
    <property type="entry name" value="CheA-289, Domain 4"/>
    <property type="match status" value="3"/>
</dbReference>
<feature type="domain" description="CheW-like" evidence="4">
    <location>
        <begin position="182"/>
        <end position="328"/>
    </location>
</feature>
<dbReference type="PANTHER" id="PTHR22617:SF45">
    <property type="entry name" value="CHEMOTAXIS PROTEIN CHEW"/>
    <property type="match status" value="1"/>
</dbReference>
<reference evidence="5" key="1">
    <citation type="submission" date="2021-02" db="EMBL/GenBank/DDBJ databases">
        <title>Genome sequence of Rhodospirillales sp. strain TMPK1 isolated from soil.</title>
        <authorList>
            <person name="Nakai R."/>
            <person name="Kusada H."/>
            <person name="Tamaki H."/>
        </authorList>
    </citation>
    <scope>NUCLEOTIDE SEQUENCE</scope>
    <source>
        <strain evidence="5">TMPK1</strain>
    </source>
</reference>
<dbReference type="PANTHER" id="PTHR22617">
    <property type="entry name" value="CHEMOTAXIS SENSOR HISTIDINE KINASE-RELATED"/>
    <property type="match status" value="1"/>
</dbReference>
<evidence type="ECO:0000256" key="1">
    <source>
        <dbReference type="ARBA" id="ARBA00004496"/>
    </source>
</evidence>
<dbReference type="InterPro" id="IPR002545">
    <property type="entry name" value="CheW-lke_dom"/>
</dbReference>
<accession>A0A8S8XI29</accession>
<comment type="caution">
    <text evidence="5">The sequence shown here is derived from an EMBL/GenBank/DDBJ whole genome shotgun (WGS) entry which is preliminary data.</text>
</comment>
<keyword evidence="3" id="KW-0963">Cytoplasm</keyword>
<feature type="domain" description="CheW-like" evidence="4">
    <location>
        <begin position="350"/>
        <end position="492"/>
    </location>
</feature>
<feature type="domain" description="CheW-like" evidence="4">
    <location>
        <begin position="15"/>
        <end position="154"/>
    </location>
</feature>
<dbReference type="GO" id="GO:0005829">
    <property type="term" value="C:cytosol"/>
    <property type="evidence" value="ECO:0007669"/>
    <property type="project" value="TreeGrafter"/>
</dbReference>
<keyword evidence="6" id="KW-1185">Reference proteome</keyword>
<dbReference type="InterPro" id="IPR039315">
    <property type="entry name" value="CheW"/>
</dbReference>
<dbReference type="AlphaFoldDB" id="A0A8S8XI29"/>
<protein>
    <recommendedName>
        <fullName evidence="2">Chemotaxis protein CheW</fullName>
    </recommendedName>
</protein>
<evidence type="ECO:0000313" key="6">
    <source>
        <dbReference type="Proteomes" id="UP000681075"/>
    </source>
</evidence>
<name>A0A8S8XI29_9PROT</name>
<sequence length="509" mass="54749">MAETASIETATARTERRFLTFRLAGRLYALPADEVAEVIHVPHAARLPQSPKSLLGLANLRGAVLPLVSLRALLGQDGAAPAATARAIVLAGEQPIVCKVDAVDALVSVDAARVETATLAGDEGEKLRGAFALQNDAGVAKILDLRGMLEAEFAQLQRPAQTATRGVAATLRRDLAEQRDDRQLLVTFEVRDQEFALPLDAVQEIIVPPDNLALVPRAEAVLLGVIAYRDTLLPLLSLRGLLGFALPDAPTGREKIVVTRVGGVQVGLVADRMRALLRAGSDEIDPTPTMLAARSGGEARIKSIFRGEGGRRLVSVLAPEALFREDVMQRLGDVVPKPQAGAVAQSNSETLQLLVFRLGDEEFGLPISAVDEVARVPDKISKLPKTPKFLEGVVNLRGEVLPVVDQRRRFDLPTMEGGEGRRLIVVRTERHRAGLIVDAVSEVLRWSQDAIEPAPDLTGDTTRLISGVINLEAKSRIVLLLDPAELLSRTERKLLDAFETRTAGEAASS</sequence>
<dbReference type="EMBL" id="BOPV01000001">
    <property type="protein sequence ID" value="GIL40865.1"/>
    <property type="molecule type" value="Genomic_DNA"/>
</dbReference>